<dbReference type="AlphaFoldDB" id="A0A1S2VQR9"/>
<protein>
    <recommendedName>
        <fullName evidence="5">Sensor of ECF-type sigma factor</fullName>
    </recommendedName>
</protein>
<evidence type="ECO:0000313" key="4">
    <source>
        <dbReference type="Proteomes" id="UP000181790"/>
    </source>
</evidence>
<sequence length="140" mass="16095">MITMRRLIGFCLVWLLLSGGVAMAQGGGRQQIESAKIGLITNRLNLTSDQAPGFWSVYNEYDDKRSDIRRKIRQLNGGQNLTDEKALSNIKEINELKQQLANLDEEYSKKFLKVISPKQLNELYNTERTFSKMLLEQLKN</sequence>
<keyword evidence="2" id="KW-0732">Signal</keyword>
<evidence type="ECO:0000256" key="2">
    <source>
        <dbReference type="SAM" id="SignalP"/>
    </source>
</evidence>
<organism evidence="3 4">
    <name type="scientific">Arsenicibacter rosenii</name>
    <dbReference type="NCBI Taxonomy" id="1750698"/>
    <lineage>
        <taxon>Bacteria</taxon>
        <taxon>Pseudomonadati</taxon>
        <taxon>Bacteroidota</taxon>
        <taxon>Cytophagia</taxon>
        <taxon>Cytophagales</taxon>
        <taxon>Spirosomataceae</taxon>
        <taxon>Arsenicibacter</taxon>
    </lineage>
</organism>
<keyword evidence="4" id="KW-1185">Reference proteome</keyword>
<dbReference type="Proteomes" id="UP000181790">
    <property type="component" value="Unassembled WGS sequence"/>
</dbReference>
<evidence type="ECO:0000256" key="1">
    <source>
        <dbReference type="SAM" id="Coils"/>
    </source>
</evidence>
<gene>
    <name evidence="3" type="ORF">BLX24_03340</name>
</gene>
<feature type="coiled-coil region" evidence="1">
    <location>
        <begin position="86"/>
        <end position="113"/>
    </location>
</feature>
<comment type="caution">
    <text evidence="3">The sequence shown here is derived from an EMBL/GenBank/DDBJ whole genome shotgun (WGS) entry which is preliminary data.</text>
</comment>
<dbReference type="OrthoDB" id="675330at2"/>
<accession>A0A1S2VQR9</accession>
<evidence type="ECO:0000313" key="3">
    <source>
        <dbReference type="EMBL" id="OIN61112.1"/>
    </source>
</evidence>
<dbReference type="EMBL" id="MORL01000001">
    <property type="protein sequence ID" value="OIN61112.1"/>
    <property type="molecule type" value="Genomic_DNA"/>
</dbReference>
<proteinExistence type="predicted"/>
<feature type="chain" id="PRO_5010226188" description="Sensor of ECF-type sigma factor" evidence="2">
    <location>
        <begin position="25"/>
        <end position="140"/>
    </location>
</feature>
<keyword evidence="1" id="KW-0175">Coiled coil</keyword>
<feature type="signal peptide" evidence="2">
    <location>
        <begin position="1"/>
        <end position="24"/>
    </location>
</feature>
<evidence type="ECO:0008006" key="5">
    <source>
        <dbReference type="Google" id="ProtNLM"/>
    </source>
</evidence>
<reference evidence="3 4" key="1">
    <citation type="submission" date="2016-10" db="EMBL/GenBank/DDBJ databases">
        <title>Arsenicibacter rosenii gen. nov., sp. nov., an efficient arsenic-methylating bacterium isolated from an arsenic-contaminated paddy soil.</title>
        <authorList>
            <person name="Huang K."/>
        </authorList>
    </citation>
    <scope>NUCLEOTIDE SEQUENCE [LARGE SCALE GENOMIC DNA]</scope>
    <source>
        <strain evidence="3 4">SM-1</strain>
    </source>
</reference>
<name>A0A1S2VQR9_9BACT</name>